<dbReference type="Pfam" id="PF02311">
    <property type="entry name" value="AraC_binding"/>
    <property type="match status" value="1"/>
</dbReference>
<dbReference type="InterPro" id="IPR018060">
    <property type="entry name" value="HTH_AraC"/>
</dbReference>
<evidence type="ECO:0000313" key="5">
    <source>
        <dbReference type="EMBL" id="MFB9751986.1"/>
    </source>
</evidence>
<evidence type="ECO:0000313" key="6">
    <source>
        <dbReference type="Proteomes" id="UP001589619"/>
    </source>
</evidence>
<accession>A0ABV5VVF5</accession>
<evidence type="ECO:0000259" key="4">
    <source>
        <dbReference type="PROSITE" id="PS01124"/>
    </source>
</evidence>
<sequence length="266" mass="31162">MREQIYYFGEGADRQLGLNFEMAGKSFCDETYRIGRPCSKVSCIEYIVKGRGTIRIDSNEFYPAAGDTYFLHQGKDHYYFSDRDDPWVKIWVNFNGELLTELVRSYKLEGCYHIPDFYSMHYLQQIIRNARTNDNNSVLNCTLAVHELLFKISEHLHTPDIHSDAMRMRKYLDGRVSENVSLSELAQVIGKSESQAIRLFKHQYGITPYNYHLQLKMEFAKKLLRSTSMTIREIAAYLSFADEFYFSNLFKQKTGIAPYYFRNTGL</sequence>
<organism evidence="5 6">
    <name type="scientific">Paenibacillus hodogayensis</name>
    <dbReference type="NCBI Taxonomy" id="279208"/>
    <lineage>
        <taxon>Bacteria</taxon>
        <taxon>Bacillati</taxon>
        <taxon>Bacillota</taxon>
        <taxon>Bacilli</taxon>
        <taxon>Bacillales</taxon>
        <taxon>Paenibacillaceae</taxon>
        <taxon>Paenibacillus</taxon>
    </lineage>
</organism>
<keyword evidence="3" id="KW-0804">Transcription</keyword>
<protein>
    <submittedName>
        <fullName evidence="5">AraC family transcriptional regulator</fullName>
    </submittedName>
</protein>
<evidence type="ECO:0000256" key="2">
    <source>
        <dbReference type="ARBA" id="ARBA00023125"/>
    </source>
</evidence>
<dbReference type="EMBL" id="JBHMAG010000008">
    <property type="protein sequence ID" value="MFB9751986.1"/>
    <property type="molecule type" value="Genomic_DNA"/>
</dbReference>
<evidence type="ECO:0000256" key="3">
    <source>
        <dbReference type="ARBA" id="ARBA00023163"/>
    </source>
</evidence>
<reference evidence="5 6" key="1">
    <citation type="submission" date="2024-09" db="EMBL/GenBank/DDBJ databases">
        <authorList>
            <person name="Sun Q."/>
            <person name="Mori K."/>
        </authorList>
    </citation>
    <scope>NUCLEOTIDE SEQUENCE [LARGE SCALE GENOMIC DNA]</scope>
    <source>
        <strain evidence="5 6">JCM 12520</strain>
    </source>
</reference>
<gene>
    <name evidence="5" type="ORF">ACFFNY_10505</name>
</gene>
<proteinExistence type="predicted"/>
<dbReference type="InterPro" id="IPR037923">
    <property type="entry name" value="HTH-like"/>
</dbReference>
<dbReference type="InterPro" id="IPR009057">
    <property type="entry name" value="Homeodomain-like_sf"/>
</dbReference>
<dbReference type="PANTHER" id="PTHR43280">
    <property type="entry name" value="ARAC-FAMILY TRANSCRIPTIONAL REGULATOR"/>
    <property type="match status" value="1"/>
</dbReference>
<dbReference type="SUPFAM" id="SSF46689">
    <property type="entry name" value="Homeodomain-like"/>
    <property type="match status" value="2"/>
</dbReference>
<dbReference type="RefSeq" id="WP_344915782.1">
    <property type="nucleotide sequence ID" value="NZ_BAAAYO010000017.1"/>
</dbReference>
<name>A0ABV5VVF5_9BACL</name>
<dbReference type="Proteomes" id="UP001589619">
    <property type="component" value="Unassembled WGS sequence"/>
</dbReference>
<dbReference type="SMART" id="SM00342">
    <property type="entry name" value="HTH_ARAC"/>
    <property type="match status" value="1"/>
</dbReference>
<keyword evidence="1" id="KW-0805">Transcription regulation</keyword>
<dbReference type="InterPro" id="IPR003313">
    <property type="entry name" value="AraC-bd"/>
</dbReference>
<dbReference type="PANTHER" id="PTHR43280:SF2">
    <property type="entry name" value="HTH-TYPE TRANSCRIPTIONAL REGULATOR EXSA"/>
    <property type="match status" value="1"/>
</dbReference>
<dbReference type="Pfam" id="PF12833">
    <property type="entry name" value="HTH_18"/>
    <property type="match status" value="1"/>
</dbReference>
<evidence type="ECO:0000256" key="1">
    <source>
        <dbReference type="ARBA" id="ARBA00023015"/>
    </source>
</evidence>
<dbReference type="PROSITE" id="PS01124">
    <property type="entry name" value="HTH_ARAC_FAMILY_2"/>
    <property type="match status" value="1"/>
</dbReference>
<dbReference type="SUPFAM" id="SSF51215">
    <property type="entry name" value="Regulatory protein AraC"/>
    <property type="match status" value="1"/>
</dbReference>
<dbReference type="Gene3D" id="1.10.10.60">
    <property type="entry name" value="Homeodomain-like"/>
    <property type="match status" value="1"/>
</dbReference>
<keyword evidence="6" id="KW-1185">Reference proteome</keyword>
<feature type="domain" description="HTH araC/xylS-type" evidence="4">
    <location>
        <begin position="166"/>
        <end position="264"/>
    </location>
</feature>
<keyword evidence="2" id="KW-0238">DNA-binding</keyword>
<comment type="caution">
    <text evidence="5">The sequence shown here is derived from an EMBL/GenBank/DDBJ whole genome shotgun (WGS) entry which is preliminary data.</text>
</comment>